<dbReference type="EMBL" id="DVMO01000019">
    <property type="protein sequence ID" value="HIU26982.1"/>
    <property type="molecule type" value="Genomic_DNA"/>
</dbReference>
<evidence type="ECO:0000259" key="6">
    <source>
        <dbReference type="PROSITE" id="PS51554"/>
    </source>
</evidence>
<evidence type="ECO:0000256" key="2">
    <source>
        <dbReference type="ARBA" id="ARBA00023239"/>
    </source>
</evidence>
<proteinExistence type="predicted"/>
<feature type="domain" description="Glycine radical" evidence="5">
    <location>
        <begin position="666"/>
        <end position="787"/>
    </location>
</feature>
<protein>
    <submittedName>
        <fullName evidence="7">Uncharacterized protein</fullName>
    </submittedName>
</protein>
<dbReference type="PROSITE" id="PS51554">
    <property type="entry name" value="PFL"/>
    <property type="match status" value="1"/>
</dbReference>
<feature type="domain" description="PFL" evidence="6">
    <location>
        <begin position="4"/>
        <end position="659"/>
    </location>
</feature>
<dbReference type="InterPro" id="IPR001150">
    <property type="entry name" value="Gly_radical"/>
</dbReference>
<dbReference type="Pfam" id="PF02901">
    <property type="entry name" value="PFL-like"/>
    <property type="match status" value="1"/>
</dbReference>
<name>A0A9D1I393_9FIRM</name>
<dbReference type="AlphaFoldDB" id="A0A9D1I393"/>
<reference evidence="7" key="1">
    <citation type="submission" date="2020-10" db="EMBL/GenBank/DDBJ databases">
        <authorList>
            <person name="Gilroy R."/>
        </authorList>
    </citation>
    <scope>NUCLEOTIDE SEQUENCE</scope>
    <source>
        <strain evidence="7">11300</strain>
    </source>
</reference>
<dbReference type="PROSITE" id="PS51149">
    <property type="entry name" value="GLY_RADICAL_2"/>
    <property type="match status" value="1"/>
</dbReference>
<evidence type="ECO:0000313" key="8">
    <source>
        <dbReference type="Proteomes" id="UP000824091"/>
    </source>
</evidence>
<dbReference type="SUPFAM" id="SSF51998">
    <property type="entry name" value="PFL-like glycyl radical enzymes"/>
    <property type="match status" value="1"/>
</dbReference>
<dbReference type="PANTHER" id="PTHR43641:SF2">
    <property type="entry name" value="DEHYDRATASE YBIW-RELATED"/>
    <property type="match status" value="1"/>
</dbReference>
<dbReference type="InterPro" id="IPR051215">
    <property type="entry name" value="GRE"/>
</dbReference>
<keyword evidence="2" id="KW-0456">Lyase</keyword>
<dbReference type="Proteomes" id="UP000824091">
    <property type="component" value="Unassembled WGS sequence"/>
</dbReference>
<dbReference type="Gene3D" id="3.20.70.20">
    <property type="match status" value="1"/>
</dbReference>
<evidence type="ECO:0000256" key="3">
    <source>
        <dbReference type="PROSITE-ProRule" id="PRU00493"/>
    </source>
</evidence>
<feature type="coiled-coil region" evidence="4">
    <location>
        <begin position="166"/>
        <end position="196"/>
    </location>
</feature>
<keyword evidence="1 3" id="KW-0556">Organic radical</keyword>
<feature type="modified residue" description="Glycine radical" evidence="3">
    <location>
        <position position="762"/>
    </location>
</feature>
<gene>
    <name evidence="7" type="ORF">IAD16_01210</name>
</gene>
<organism evidence="7 8">
    <name type="scientific">Candidatus Fimisoma avicola</name>
    <dbReference type="NCBI Taxonomy" id="2840826"/>
    <lineage>
        <taxon>Bacteria</taxon>
        <taxon>Bacillati</taxon>
        <taxon>Bacillota</taxon>
        <taxon>Clostridia</taxon>
        <taxon>Eubacteriales</taxon>
        <taxon>Candidatus Fimisoma</taxon>
    </lineage>
</organism>
<dbReference type="GO" id="GO:0005829">
    <property type="term" value="C:cytosol"/>
    <property type="evidence" value="ECO:0007669"/>
    <property type="project" value="TreeGrafter"/>
</dbReference>
<sequence length="787" mass="89609">MLSERIARLVDKARDTTPTVCLDRARLVTEYCRKPSMEPLLISRANLFKYVLENKKIFIDDDWLLAGHTASRLRAVNIFPEMSGWLRDEYDILDTRKFDTFQFVSPEEKEELAAILKEWEGRTFEDLTAVQYTEEELEAIEVGVMTKGVAKQSTMCMNPDYPEMVKVGYRHYIDQCRQNLDELEKEEMTIEKMNQKYTWQAMITVMEAIIDFSHRYADLAEKMASECKDEKRRRQLLTMAENCRLVPENPPETFQQVLQMVLITHCAIMIENNGYHHPIGRLDQYLYPFYKKALDEGQSEEYLMDLLHEFKIRFEEMWYLRSAGEAEAYPGCALYMHIVLGGVKADGTDACNELTRFILRGMEELQTKEPCISFRYHENVDEETFRLAMKVALNGDSHPAFFNDGANILSLQELGFSLEEARDYSLVGCTEAIVAGKSDYQSNTGFFNTLKVFELALNNGRDPVTGKQIGPHTGEGRDFASLEQIKEAYLIQQEYFVRMFVKMFDKVVSCHAYACPTITGSCFVEGCIENGRVMQQAGCPHRWGAFGVTGLANLVDSLAAIEECVFNKKYLTMAQLMDLLATNFEGREEMRQLLINRAPKYGNDIEQVDKYTEFVASSINREAKKYTDARGGEFDIVFATQSYNVVLGRMIGALPDGRKAFTPVADNASPMIGMDVNGPTAVVKSVNSGGRRNAQGGYLLNQRFDPHIVRGEKGVDILEAVLRAHFGSEGEHIQLNVVDNETLRDAQAHPENYRNLLVRVAGYSAFFVDLEESIQENIIERTIQKGV</sequence>
<evidence type="ECO:0000256" key="1">
    <source>
        <dbReference type="ARBA" id="ARBA00022818"/>
    </source>
</evidence>
<accession>A0A9D1I393</accession>
<evidence type="ECO:0000256" key="4">
    <source>
        <dbReference type="SAM" id="Coils"/>
    </source>
</evidence>
<reference evidence="7" key="2">
    <citation type="journal article" date="2021" name="PeerJ">
        <title>Extensive microbial diversity within the chicken gut microbiome revealed by metagenomics and culture.</title>
        <authorList>
            <person name="Gilroy R."/>
            <person name="Ravi A."/>
            <person name="Getino M."/>
            <person name="Pursley I."/>
            <person name="Horton D.L."/>
            <person name="Alikhan N.F."/>
            <person name="Baker D."/>
            <person name="Gharbi K."/>
            <person name="Hall N."/>
            <person name="Watson M."/>
            <person name="Adriaenssens E.M."/>
            <person name="Foster-Nyarko E."/>
            <person name="Jarju S."/>
            <person name="Secka A."/>
            <person name="Antonio M."/>
            <person name="Oren A."/>
            <person name="Chaudhuri R.R."/>
            <person name="La Ragione R."/>
            <person name="Hildebrand F."/>
            <person name="Pallen M.J."/>
        </authorList>
    </citation>
    <scope>NUCLEOTIDE SEQUENCE</scope>
    <source>
        <strain evidence="7">11300</strain>
    </source>
</reference>
<keyword evidence="4" id="KW-0175">Coiled coil</keyword>
<evidence type="ECO:0000313" key="7">
    <source>
        <dbReference type="EMBL" id="HIU26982.1"/>
    </source>
</evidence>
<evidence type="ECO:0000259" key="5">
    <source>
        <dbReference type="PROSITE" id="PS51149"/>
    </source>
</evidence>
<dbReference type="InterPro" id="IPR004184">
    <property type="entry name" value="PFL_dom"/>
</dbReference>
<comment type="caution">
    <text evidence="7">The sequence shown here is derived from an EMBL/GenBank/DDBJ whole genome shotgun (WGS) entry which is preliminary data.</text>
</comment>
<dbReference type="Pfam" id="PF01228">
    <property type="entry name" value="Gly_radical"/>
    <property type="match status" value="1"/>
</dbReference>
<dbReference type="PANTHER" id="PTHR43641">
    <property type="entry name" value="FORMATE ACETYLTRANSFERASE 3-RELATED"/>
    <property type="match status" value="1"/>
</dbReference>
<dbReference type="GO" id="GO:0016829">
    <property type="term" value="F:lyase activity"/>
    <property type="evidence" value="ECO:0007669"/>
    <property type="project" value="UniProtKB-KW"/>
</dbReference>